<reference evidence="2" key="1">
    <citation type="submission" date="2023-10" db="EMBL/GenBank/DDBJ databases">
        <title>Development of a sustainable strategy for remediation of hydrocarbon-contaminated territories based on the waste exchange concept.</title>
        <authorList>
            <person name="Krivoruchko A."/>
        </authorList>
    </citation>
    <scope>NUCLEOTIDE SEQUENCE</scope>
    <source>
        <strain evidence="2">IEGM 1175</strain>
    </source>
</reference>
<sequence length="202" mass="22258">MDYLPPVACVELSADRFYICLIDVNGAADLPRQLGGWTVERNDRELLQRLLAGRLVVKTTDDPMPDVDQAEIVGYFTVDDTVSKVEAEIAELKNRFTAVLESPERQGLGALTEPRWPDLASLTTRTPNPQASREGQGRAAFALGVTVKDLATGWGKLESIRLTAAYPLPRDPGLPKSHPRQFRYYLNDDSSPTARPLPVGGR</sequence>
<feature type="region of interest" description="Disordered" evidence="1">
    <location>
        <begin position="166"/>
        <end position="202"/>
    </location>
</feature>
<dbReference type="EMBL" id="JAWLKJ010000006">
    <property type="protein sequence ID" value="MDV6300884.1"/>
    <property type="molecule type" value="Genomic_DNA"/>
</dbReference>
<evidence type="ECO:0000313" key="3">
    <source>
        <dbReference type="Proteomes" id="UP001185873"/>
    </source>
</evidence>
<protein>
    <submittedName>
        <fullName evidence="2">Uncharacterized protein</fullName>
    </submittedName>
</protein>
<evidence type="ECO:0000313" key="2">
    <source>
        <dbReference type="EMBL" id="MDV6300884.1"/>
    </source>
</evidence>
<accession>A0AAE4U7D2</accession>
<name>A0AAE4U7D2_9ACTN</name>
<dbReference type="RefSeq" id="WP_182653836.1">
    <property type="nucleotide sequence ID" value="NZ_JAWLKJ010000006.1"/>
</dbReference>
<gene>
    <name evidence="2" type="ORF">R3P82_17370</name>
</gene>
<dbReference type="AlphaFoldDB" id="A0AAE4U7D2"/>
<proteinExistence type="predicted"/>
<organism evidence="2 3">
    <name type="scientific">Dietzia maris</name>
    <dbReference type="NCBI Taxonomy" id="37915"/>
    <lineage>
        <taxon>Bacteria</taxon>
        <taxon>Bacillati</taxon>
        <taxon>Actinomycetota</taxon>
        <taxon>Actinomycetes</taxon>
        <taxon>Mycobacteriales</taxon>
        <taxon>Dietziaceae</taxon>
        <taxon>Dietzia</taxon>
    </lineage>
</organism>
<dbReference type="Proteomes" id="UP001185873">
    <property type="component" value="Unassembled WGS sequence"/>
</dbReference>
<comment type="caution">
    <text evidence="2">The sequence shown here is derived from an EMBL/GenBank/DDBJ whole genome shotgun (WGS) entry which is preliminary data.</text>
</comment>
<evidence type="ECO:0000256" key="1">
    <source>
        <dbReference type="SAM" id="MobiDB-lite"/>
    </source>
</evidence>